<evidence type="ECO:0000313" key="5">
    <source>
        <dbReference type="EMBL" id="TCP19397.1"/>
    </source>
</evidence>
<dbReference type="GO" id="GO:0032259">
    <property type="term" value="P:methylation"/>
    <property type="evidence" value="ECO:0007669"/>
    <property type="project" value="UniProtKB-KW"/>
</dbReference>
<feature type="transmembrane region" description="Helical" evidence="4">
    <location>
        <begin position="32"/>
        <end position="50"/>
    </location>
</feature>
<dbReference type="Gene3D" id="3.40.50.150">
    <property type="entry name" value="Vaccinia Virus protein VP39"/>
    <property type="match status" value="1"/>
</dbReference>
<keyword evidence="4" id="KW-1133">Transmembrane helix</keyword>
<evidence type="ECO:0000256" key="1">
    <source>
        <dbReference type="ARBA" id="ARBA00022603"/>
    </source>
</evidence>
<keyword evidence="2" id="KW-0808">Transferase</keyword>
<dbReference type="RefSeq" id="WP_119012129.1">
    <property type="nucleotide sequence ID" value="NZ_QXNC01000003.1"/>
</dbReference>
<keyword evidence="3" id="KW-0949">S-adenosyl-L-methionine</keyword>
<dbReference type="OrthoDB" id="5611641at2"/>
<dbReference type="PANTHER" id="PTHR13610:SF9">
    <property type="entry name" value="FI06469P"/>
    <property type="match status" value="1"/>
</dbReference>
<keyword evidence="4" id="KW-0812">Transmembrane</keyword>
<comment type="caution">
    <text evidence="5">The sequence shown here is derived from an EMBL/GenBank/DDBJ whole genome shotgun (WGS) entry which is preliminary data.</text>
</comment>
<evidence type="ECO:0000256" key="3">
    <source>
        <dbReference type="ARBA" id="ARBA00022691"/>
    </source>
</evidence>
<keyword evidence="6" id="KW-1185">Reference proteome</keyword>
<evidence type="ECO:0000313" key="6">
    <source>
        <dbReference type="Proteomes" id="UP000295182"/>
    </source>
</evidence>
<accession>A0A4R2NDW7</accession>
<evidence type="ECO:0000256" key="2">
    <source>
        <dbReference type="ARBA" id="ARBA00022679"/>
    </source>
</evidence>
<name>A0A4R2NDW7_9BURK</name>
<gene>
    <name evidence="5" type="ORF">EV674_10575</name>
</gene>
<evidence type="ECO:0008006" key="7">
    <source>
        <dbReference type="Google" id="ProtNLM"/>
    </source>
</evidence>
<dbReference type="InterPro" id="IPR029063">
    <property type="entry name" value="SAM-dependent_MTases_sf"/>
</dbReference>
<protein>
    <recommendedName>
        <fullName evidence="7">Methyltransferase type 12</fullName>
    </recommendedName>
</protein>
<dbReference type="AlphaFoldDB" id="A0A4R2NDW7"/>
<dbReference type="InterPro" id="IPR026170">
    <property type="entry name" value="FAM173A/B"/>
</dbReference>
<evidence type="ECO:0000256" key="4">
    <source>
        <dbReference type="SAM" id="Phobius"/>
    </source>
</evidence>
<reference evidence="5 6" key="1">
    <citation type="submission" date="2019-03" db="EMBL/GenBank/DDBJ databases">
        <title>Genomic Encyclopedia of Type Strains, Phase IV (KMG-IV): sequencing the most valuable type-strain genomes for metagenomic binning, comparative biology and taxonomic classification.</title>
        <authorList>
            <person name="Goeker M."/>
        </authorList>
    </citation>
    <scope>NUCLEOTIDE SEQUENCE [LARGE SCALE GENOMIC DNA]</scope>
    <source>
        <strain evidence="5 6">DSM 1837</strain>
    </source>
</reference>
<keyword evidence="4" id="KW-0472">Membrane</keyword>
<proteinExistence type="predicted"/>
<dbReference type="Proteomes" id="UP000295182">
    <property type="component" value="Unassembled WGS sequence"/>
</dbReference>
<dbReference type="EMBL" id="SLXH01000005">
    <property type="protein sequence ID" value="TCP19397.1"/>
    <property type="molecule type" value="Genomic_DNA"/>
</dbReference>
<organism evidence="5 6">
    <name type="scientific">Simplicispira metamorpha</name>
    <dbReference type="NCBI Taxonomy" id="80881"/>
    <lineage>
        <taxon>Bacteria</taxon>
        <taxon>Pseudomonadati</taxon>
        <taxon>Pseudomonadota</taxon>
        <taxon>Betaproteobacteria</taxon>
        <taxon>Burkholderiales</taxon>
        <taxon>Comamonadaceae</taxon>
        <taxon>Simplicispira</taxon>
    </lineage>
</organism>
<sequence length="255" mass="28153">MLPHLPWPLPAVLGWSSSWLLFLLLQRGGWTPLWALLAASLWGALISLWGDTLWRKLFIAGGFPLSLALTQAQAFPAWAWLLPLACLLLLYPLQSWKDAPLFPTPPDALNDLPGVAPVEPGAEVLDAGCGLGDGLMALRQAYPLAVLHGLEWSRPLRWLCARRCPWAHVERGDIWQADWGAYALVYLFQRPESMPRAWAKACAEMAPGTWLVSLEFAVPEATAHAHIALAGERRVWVYRMPGALAQGSGKRDRAS</sequence>
<dbReference type="SUPFAM" id="SSF53335">
    <property type="entry name" value="S-adenosyl-L-methionine-dependent methyltransferases"/>
    <property type="match status" value="1"/>
</dbReference>
<dbReference type="PANTHER" id="PTHR13610">
    <property type="entry name" value="METHYLTRANSFERASE DOMAIN-CONTAINING PROTEIN"/>
    <property type="match status" value="1"/>
</dbReference>
<keyword evidence="1" id="KW-0489">Methyltransferase</keyword>
<dbReference type="GO" id="GO:0016279">
    <property type="term" value="F:protein-lysine N-methyltransferase activity"/>
    <property type="evidence" value="ECO:0007669"/>
    <property type="project" value="InterPro"/>
</dbReference>